<feature type="region of interest" description="Disordered" evidence="4">
    <location>
        <begin position="296"/>
        <end position="324"/>
    </location>
</feature>
<evidence type="ECO:0000256" key="1">
    <source>
        <dbReference type="ARBA" id="ARBA00007796"/>
    </source>
</evidence>
<name>A0AAF3FHZ7_9BILA</name>
<dbReference type="GO" id="GO:0004860">
    <property type="term" value="F:protein kinase inhibitor activity"/>
    <property type="evidence" value="ECO:0007669"/>
    <property type="project" value="TreeGrafter"/>
</dbReference>
<feature type="coiled-coil region" evidence="3">
    <location>
        <begin position="76"/>
        <end position="103"/>
    </location>
</feature>
<evidence type="ECO:0000256" key="3">
    <source>
        <dbReference type="SAM" id="Coils"/>
    </source>
</evidence>
<dbReference type="InterPro" id="IPR007940">
    <property type="entry name" value="SH3BP5"/>
</dbReference>
<reference evidence="6" key="1">
    <citation type="submission" date="2024-02" db="UniProtKB">
        <authorList>
            <consortium name="WormBaseParasite"/>
        </authorList>
    </citation>
    <scope>IDENTIFICATION</scope>
</reference>
<protein>
    <submittedName>
        <fullName evidence="6">SH3 domain-binding protein 5-like</fullName>
    </submittedName>
</protein>
<dbReference type="GO" id="GO:0005737">
    <property type="term" value="C:cytoplasm"/>
    <property type="evidence" value="ECO:0007669"/>
    <property type="project" value="TreeGrafter"/>
</dbReference>
<dbReference type="Pfam" id="PF05276">
    <property type="entry name" value="SH3BP5"/>
    <property type="match status" value="1"/>
</dbReference>
<evidence type="ECO:0000256" key="2">
    <source>
        <dbReference type="ARBA" id="ARBA00023054"/>
    </source>
</evidence>
<proteinExistence type="inferred from homology"/>
<dbReference type="GO" id="GO:0035556">
    <property type="term" value="P:intracellular signal transduction"/>
    <property type="evidence" value="ECO:0007669"/>
    <property type="project" value="InterPro"/>
</dbReference>
<dbReference type="PANTHER" id="PTHR19423">
    <property type="entry name" value="SH3 DOMAIN-BINDING PROTEIN 5"/>
    <property type="match status" value="1"/>
</dbReference>
<comment type="similarity">
    <text evidence="1">Belongs to the SH3BP5 family.</text>
</comment>
<accession>A0AAF3FHZ7</accession>
<dbReference type="AlphaFoldDB" id="A0AAF3FHZ7"/>
<evidence type="ECO:0000313" key="5">
    <source>
        <dbReference type="Proteomes" id="UP000887575"/>
    </source>
</evidence>
<dbReference type="PANTHER" id="PTHR19423:SF1">
    <property type="entry name" value="SH3 DOMAIN-BINDING PROTEIN 5"/>
    <property type="match status" value="1"/>
</dbReference>
<keyword evidence="5" id="KW-1185">Reference proteome</keyword>
<feature type="compositionally biased region" description="Pro residues" evidence="4">
    <location>
        <begin position="300"/>
        <end position="317"/>
    </location>
</feature>
<dbReference type="Proteomes" id="UP000887575">
    <property type="component" value="Unassembled WGS sequence"/>
</dbReference>
<evidence type="ECO:0000313" key="6">
    <source>
        <dbReference type="WBParaSite" id="MBELARI_LOCUS6702"/>
    </source>
</evidence>
<keyword evidence="2 3" id="KW-0175">Coiled coil</keyword>
<organism evidence="5 6">
    <name type="scientific">Mesorhabditis belari</name>
    <dbReference type="NCBI Taxonomy" id="2138241"/>
    <lineage>
        <taxon>Eukaryota</taxon>
        <taxon>Metazoa</taxon>
        <taxon>Ecdysozoa</taxon>
        <taxon>Nematoda</taxon>
        <taxon>Chromadorea</taxon>
        <taxon>Rhabditida</taxon>
        <taxon>Rhabditina</taxon>
        <taxon>Rhabditomorpha</taxon>
        <taxon>Rhabditoidea</taxon>
        <taxon>Rhabditidae</taxon>
        <taxon>Mesorhabditinae</taxon>
        <taxon>Mesorhabditis</taxon>
    </lineage>
</organism>
<evidence type="ECO:0000256" key="4">
    <source>
        <dbReference type="SAM" id="MobiDB-lite"/>
    </source>
</evidence>
<dbReference type="WBParaSite" id="MBELARI_LOCUS6702">
    <property type="protein sequence ID" value="MBELARI_LOCUS6702"/>
    <property type="gene ID" value="MBELARI_LOCUS6702"/>
</dbReference>
<sequence length="481" mass="54037">MNPLKLNAEVLPTQQTQTLTITGHQPSTSKASKAFSINSGSDSCEESCLGYSEEDEECPALDQRHLNLVHEELEKLNIATDVINKLEVQLDAARASFREIQTTWSEKLKELSKKYGSAIAKARPFYEMKKQENDLRKESMKAAIRFEKATGVLAIAKEQVKLCQDSLARQTMSVHPECLEVLNHHIQRVNEAEEERQTAEDRHRAIAEQMLALNQRIVKMEKEHRSAIKKSRQYFEQGLEFTRILEQQKAYILRLEAEVRQKKQDYTTSLRNLEKISDSIHEQRSLGSARSLSTAALTPLDPPANPPPYHPTAPPPYEENGDDRYRIPTAEQDEAVNSVFSIIQEEKEWEKETRGIGSGVILLAQQLIGGGNSAHSSPSNTIQRLKLSSSQEDISYKTLPEGMPSSSCDSERSDDGEGESEISSLSSYRTSNLNTDEEGLRQMLRSHSSLIREIDSHATRIETMLKRSASDTDESGVGSSH</sequence>
<feature type="region of interest" description="Disordered" evidence="4">
    <location>
        <begin position="396"/>
        <end position="441"/>
    </location>
</feature>
<feature type="region of interest" description="Disordered" evidence="4">
    <location>
        <begin position="462"/>
        <end position="481"/>
    </location>
</feature>
<feature type="coiled-coil region" evidence="3">
    <location>
        <begin position="182"/>
        <end position="265"/>
    </location>
</feature>